<evidence type="ECO:0000313" key="2">
    <source>
        <dbReference type="Proteomes" id="UP000002402"/>
    </source>
</evidence>
<reference evidence="1 2" key="1">
    <citation type="journal article" date="2006" name="Proc. Natl. Acad. Sci. U.S.A.">
        <title>Evolution of sensory complexity recorded in a myxobacterial genome.</title>
        <authorList>
            <person name="Goldman B.S."/>
            <person name="Nierman W.C."/>
            <person name="Kaiser D."/>
            <person name="Slater S.C."/>
            <person name="Durkin A.S."/>
            <person name="Eisen J.A."/>
            <person name="Ronning C.M."/>
            <person name="Barbazuk W.B."/>
            <person name="Blanchard M."/>
            <person name="Field C."/>
            <person name="Halling C."/>
            <person name="Hinkle G."/>
            <person name="Iartchuk O."/>
            <person name="Kim H.S."/>
            <person name="Mackenzie C."/>
            <person name="Madupu R."/>
            <person name="Miller N."/>
            <person name="Shvartsbeyn A."/>
            <person name="Sullivan S.A."/>
            <person name="Vaudin M."/>
            <person name="Wiegand R."/>
            <person name="Kaplan H.B."/>
        </authorList>
    </citation>
    <scope>NUCLEOTIDE SEQUENCE [LARGE SCALE GENOMIC DNA]</scope>
    <source>
        <strain evidence="2">DK1622</strain>
    </source>
</reference>
<sequence length="545" mass="59317">MKHAPKYPTWQGMSEVRSTVAFTHEVPVWITLQELQGFGDWREFCSGGRHVRGVMGRRNSTPPNLFSRSEVCMRSVFFLCVSLACLSLARTAEGAPSDDMRHAVSRAAALQGVALAEGAPVSAALLGSSNLGGSERVALFGDVAHYRYRLQVGPSQQDVVTLHRVVREDWAWRPARATRAVFMVHGDGWGFEAAFLSSIGSAFVPPEQSIAAYLAKEGVDVWGIDLRWAGVPQNTQDFRFMKSWTLETHAADVGVALGVAKLLRLAGGNFMGTMHLLGWSRGAVVGYAYLNREARLPRALRQVDGFIPMDMAVRFSPQDAQQQAWACERYEALSNARQEGQLEGGLLGPAPGIMLQAIGQLAAVQPAAPSPLVQDDIFGPGTGRPSNRKLALVAAGATSVLFAPLQPVVPAYHLMGSTPDTMGLPERLSFTHEGYLFEFGQRAAPYQSINEVVETEAWACGKHVPYGDRLRDVKVPVLYVGAAGGVGRYGEHSVTLLGSRDVTLLNVSTLPEAARALDYGHADLFLADDARMRVWKPMLQWIRAH</sequence>
<dbReference type="InterPro" id="IPR029058">
    <property type="entry name" value="AB_hydrolase_fold"/>
</dbReference>
<gene>
    <name evidence="1" type="ordered locus">MXAN_2903</name>
</gene>
<dbReference type="HOGENOM" id="CLU_038351_0_0_7"/>
<keyword evidence="2" id="KW-1185">Reference proteome</keyword>
<protein>
    <submittedName>
        <fullName evidence="1">Lipoprotein</fullName>
    </submittedName>
</protein>
<proteinExistence type="predicted"/>
<dbReference type="eggNOG" id="COG1073">
    <property type="taxonomic scope" value="Bacteria"/>
</dbReference>
<evidence type="ECO:0000313" key="1">
    <source>
        <dbReference type="EMBL" id="ABF92379.1"/>
    </source>
</evidence>
<dbReference type="Gene3D" id="3.40.50.1820">
    <property type="entry name" value="alpha/beta hydrolase"/>
    <property type="match status" value="1"/>
</dbReference>
<dbReference type="OrthoDB" id="5497495at2"/>
<dbReference type="SUPFAM" id="SSF53474">
    <property type="entry name" value="alpha/beta-Hydrolases"/>
    <property type="match status" value="1"/>
</dbReference>
<keyword evidence="1" id="KW-0449">Lipoprotein</keyword>
<dbReference type="KEGG" id="mxa:MXAN_2903"/>
<dbReference type="STRING" id="246197.MXAN_2903"/>
<accession>Q1D8A9</accession>
<organism evidence="1 2">
    <name type="scientific">Myxococcus xanthus (strain DK1622)</name>
    <dbReference type="NCBI Taxonomy" id="246197"/>
    <lineage>
        <taxon>Bacteria</taxon>
        <taxon>Pseudomonadati</taxon>
        <taxon>Myxococcota</taxon>
        <taxon>Myxococcia</taxon>
        <taxon>Myxococcales</taxon>
        <taxon>Cystobacterineae</taxon>
        <taxon>Myxococcaceae</taxon>
        <taxon>Myxococcus</taxon>
    </lineage>
</organism>
<dbReference type="EnsemblBacteria" id="ABF92379">
    <property type="protein sequence ID" value="ABF92379"/>
    <property type="gene ID" value="MXAN_2903"/>
</dbReference>
<dbReference type="AlphaFoldDB" id="Q1D8A9"/>
<name>Q1D8A9_MYXXD</name>
<dbReference type="EMBL" id="CP000113">
    <property type="protein sequence ID" value="ABF92379.1"/>
    <property type="molecule type" value="Genomic_DNA"/>
</dbReference>
<dbReference type="Proteomes" id="UP000002402">
    <property type="component" value="Chromosome"/>
</dbReference>